<proteinExistence type="predicted"/>
<dbReference type="InterPro" id="IPR046538">
    <property type="entry name" value="DUF6603"/>
</dbReference>
<dbReference type="Proteomes" id="UP000532311">
    <property type="component" value="Unassembled WGS sequence"/>
</dbReference>
<feature type="domain" description="DUF6603" evidence="2">
    <location>
        <begin position="416"/>
        <end position="916"/>
    </location>
</feature>
<name>A0A8H6CUM7_9HYPO</name>
<gene>
    <name evidence="3" type="ORF">FGLOB1_14352</name>
</gene>
<evidence type="ECO:0000256" key="1">
    <source>
        <dbReference type="SAM" id="MobiDB-lite"/>
    </source>
</evidence>
<protein>
    <recommendedName>
        <fullName evidence="2">DUF6603 domain-containing protein</fullName>
    </recommendedName>
</protein>
<dbReference type="Pfam" id="PF20248">
    <property type="entry name" value="DUF6603"/>
    <property type="match status" value="1"/>
</dbReference>
<dbReference type="AlphaFoldDB" id="A0A8H6CUM7"/>
<evidence type="ECO:0000313" key="4">
    <source>
        <dbReference type="Proteomes" id="UP000532311"/>
    </source>
</evidence>
<keyword evidence="4" id="KW-1185">Reference proteome</keyword>
<evidence type="ECO:0000259" key="2">
    <source>
        <dbReference type="Pfam" id="PF20248"/>
    </source>
</evidence>
<comment type="caution">
    <text evidence="3">The sequence shown here is derived from an EMBL/GenBank/DDBJ whole genome shotgun (WGS) entry which is preliminary data.</text>
</comment>
<evidence type="ECO:0000313" key="3">
    <source>
        <dbReference type="EMBL" id="KAF5693686.1"/>
    </source>
</evidence>
<accession>A0A8H6CUM7</accession>
<sequence length="1003" mass="110106">MVRTKAPPRTLEERYPNDKYPNGPPQISLPPRLPLVSNNRIFNDHTCRPALMSWESSGVCPLPPLASWVFYIVHPDVPRDFDGCIFQNGLEDGEPQVRGGRFRWEFFFLPGATTEECHEHYRGELKARGTIWRHIRKVKRAMKLEKQKSHQPVEDDPVEESVSGLGFTKPESSSDEEAIANNQQLPGLVWPKHDRDCSFVMYRGWFFVYPHANIDCRGADGAAREIDIVTFDPIDQEDEWDKDEVRTFDPMEHPIHSHKQASAELHIDRFVFTCCQYTSTDEKSVLKRFLLISVNQFEIPMPKIPVLKQFKSPFDGLYILWADSDIKQSDLTALNPSLAIAMETDNIMSGEDEEVFKAGFHTGIMSDKNVLLNHTFGKQTNDKTASNAQDNAWFNPSVLPPERKVNTTSNTSTKKLQKRLGPLTISNIGLKFESGNIVVVLDATLKVGLVEMQIMDFGLGLKLSDLSKDTFTFIPSLSGFGLAIDSPPLDLAGALIKRGDFYMGGVMAAFKPYVFQAVGAYGTIKTGDGAEIKTAFVILALGGPLLNINGIQISDVTAGFGYNSDIKFPDPTSVSLFPLIAMGQPPAPLDPLQIFTGLAETTWIKPAADSFGVGAGVRGSAFNMLDAKIAAVFKIQNGALSHIGVFADCKAQMPKSGATKLFASVELGITAVFDLVNGSMLVSGCLSPNSYVIDSSCHLTGGFAAGTWFDPSPYAGDWVFALGGYHPKYTPPAYYPQEIPQIGVSWQVSDQVYAKAGAYFAITPKVCMGGASMLATCDVCGLHASFSALIDFLMNFDPFHYVLEALIDISVSWSDYVFFVWVSLGVDITASLYMCGPPVYGTFTIKAAIKNVTVTFGDVNGQNVPGKVSLDTFRGMLQQDGQGAKEELKISCGPGLSSKDDTTGDWTVRVGSFAFDVRSNMATTQAYLNGTAVGAANKVYAKPMQLTESRNGRKADLIIAVTDINNDDQYRSDVISETFLLRCGHRFLSAQFKMDHGKGKKRQ</sequence>
<feature type="region of interest" description="Disordered" evidence="1">
    <location>
        <begin position="145"/>
        <end position="178"/>
    </location>
</feature>
<organism evidence="3 4">
    <name type="scientific">Fusarium globosum</name>
    <dbReference type="NCBI Taxonomy" id="78864"/>
    <lineage>
        <taxon>Eukaryota</taxon>
        <taxon>Fungi</taxon>
        <taxon>Dikarya</taxon>
        <taxon>Ascomycota</taxon>
        <taxon>Pezizomycotina</taxon>
        <taxon>Sordariomycetes</taxon>
        <taxon>Hypocreomycetidae</taxon>
        <taxon>Hypocreales</taxon>
        <taxon>Nectriaceae</taxon>
        <taxon>Fusarium</taxon>
        <taxon>Fusarium fujikuroi species complex</taxon>
    </lineage>
</organism>
<feature type="region of interest" description="Disordered" evidence="1">
    <location>
        <begin position="1"/>
        <end position="29"/>
    </location>
</feature>
<dbReference type="EMBL" id="JAAQPF010001078">
    <property type="protein sequence ID" value="KAF5693686.1"/>
    <property type="molecule type" value="Genomic_DNA"/>
</dbReference>
<reference evidence="3 4" key="1">
    <citation type="submission" date="2020-05" db="EMBL/GenBank/DDBJ databases">
        <title>Identification and distribution of gene clusters putatively required for synthesis of sphingolipid metabolism inhibitors in phylogenetically diverse species of the filamentous fungus Fusarium.</title>
        <authorList>
            <person name="Kim H.-S."/>
            <person name="Busman M."/>
            <person name="Brown D.W."/>
            <person name="Divon H."/>
            <person name="Uhlig S."/>
            <person name="Proctor R.H."/>
        </authorList>
    </citation>
    <scope>NUCLEOTIDE SEQUENCE [LARGE SCALE GENOMIC DNA]</scope>
    <source>
        <strain evidence="3 4">NRRL 26131</strain>
    </source>
</reference>